<feature type="region of interest" description="Disordered" evidence="1">
    <location>
        <begin position="292"/>
        <end position="333"/>
    </location>
</feature>
<feature type="compositionally biased region" description="Basic residues" evidence="1">
    <location>
        <begin position="545"/>
        <end position="554"/>
    </location>
</feature>
<organism evidence="2 3">
    <name type="scientific">Pseudozyma antarctica</name>
    <name type="common">Yeast</name>
    <name type="synonym">Candida antarctica</name>
    <dbReference type="NCBI Taxonomy" id="84753"/>
    <lineage>
        <taxon>Eukaryota</taxon>
        <taxon>Fungi</taxon>
        <taxon>Dikarya</taxon>
        <taxon>Basidiomycota</taxon>
        <taxon>Ustilaginomycotina</taxon>
        <taxon>Ustilaginomycetes</taxon>
        <taxon>Ustilaginales</taxon>
        <taxon>Ustilaginaceae</taxon>
        <taxon>Moesziomyces</taxon>
    </lineage>
</organism>
<feature type="region of interest" description="Disordered" evidence="1">
    <location>
        <begin position="1116"/>
        <end position="1148"/>
    </location>
</feature>
<dbReference type="RefSeq" id="XP_014658001.1">
    <property type="nucleotide sequence ID" value="XM_014802515.1"/>
</dbReference>
<feature type="compositionally biased region" description="Basic and acidic residues" evidence="1">
    <location>
        <begin position="763"/>
        <end position="781"/>
    </location>
</feature>
<keyword evidence="3" id="KW-1185">Reference proteome</keyword>
<feature type="compositionally biased region" description="Basic and acidic residues" evidence="1">
    <location>
        <begin position="738"/>
        <end position="750"/>
    </location>
</feature>
<feature type="region of interest" description="Disordered" evidence="1">
    <location>
        <begin position="1459"/>
        <end position="1517"/>
    </location>
</feature>
<feature type="compositionally biased region" description="Polar residues" evidence="1">
    <location>
        <begin position="877"/>
        <end position="887"/>
    </location>
</feature>
<feature type="compositionally biased region" description="Low complexity" evidence="1">
    <location>
        <begin position="123"/>
        <end position="144"/>
    </location>
</feature>
<feature type="region of interest" description="Disordered" evidence="1">
    <location>
        <begin position="347"/>
        <end position="432"/>
    </location>
</feature>
<feature type="compositionally biased region" description="Low complexity" evidence="1">
    <location>
        <begin position="586"/>
        <end position="599"/>
    </location>
</feature>
<dbReference type="OrthoDB" id="2553354at2759"/>
<feature type="region of interest" description="Disordered" evidence="1">
    <location>
        <begin position="846"/>
        <end position="912"/>
    </location>
</feature>
<feature type="compositionally biased region" description="Basic and acidic residues" evidence="1">
    <location>
        <begin position="1212"/>
        <end position="1235"/>
    </location>
</feature>
<proteinExistence type="predicted"/>
<evidence type="ECO:0000313" key="3">
    <source>
        <dbReference type="Proteomes" id="UP000325008"/>
    </source>
</evidence>
<feature type="compositionally biased region" description="Polar residues" evidence="1">
    <location>
        <begin position="683"/>
        <end position="707"/>
    </location>
</feature>
<feature type="region of interest" description="Disordered" evidence="1">
    <location>
        <begin position="1190"/>
        <end position="1235"/>
    </location>
</feature>
<feature type="region of interest" description="Disordered" evidence="1">
    <location>
        <begin position="106"/>
        <end position="279"/>
    </location>
</feature>
<reference evidence="2" key="1">
    <citation type="submission" date="2018-03" db="EMBL/GenBank/DDBJ databases">
        <authorList>
            <person name="Guldener U."/>
        </authorList>
    </citation>
    <scope>NUCLEOTIDE SEQUENCE [LARGE SCALE GENOMIC DNA]</scope>
    <source>
        <strain evidence="2">ATCC34888</strain>
    </source>
</reference>
<feature type="region of interest" description="Disordered" evidence="1">
    <location>
        <begin position="584"/>
        <end position="714"/>
    </location>
</feature>
<feature type="compositionally biased region" description="Basic residues" evidence="1">
    <location>
        <begin position="418"/>
        <end position="432"/>
    </location>
</feature>
<feature type="region of interest" description="Disordered" evidence="1">
    <location>
        <begin position="446"/>
        <end position="570"/>
    </location>
</feature>
<dbReference type="Proteomes" id="UP000325008">
    <property type="component" value="Unassembled WGS sequence"/>
</dbReference>
<comment type="caution">
    <text evidence="2">The sequence shown here is derived from an EMBL/GenBank/DDBJ whole genome shotgun (WGS) entry which is preliminary data.</text>
</comment>
<feature type="compositionally biased region" description="Basic and acidic residues" evidence="1">
    <location>
        <begin position="1402"/>
        <end position="1414"/>
    </location>
</feature>
<feature type="compositionally biased region" description="Polar residues" evidence="1">
    <location>
        <begin position="107"/>
        <end position="118"/>
    </location>
</feature>
<protein>
    <submittedName>
        <fullName evidence="2">Uncharacterized protein</fullName>
    </submittedName>
</protein>
<dbReference type="EMBL" id="OOIQ01000003">
    <property type="protein sequence ID" value="SPO43934.1"/>
    <property type="molecule type" value="Genomic_DNA"/>
</dbReference>
<feature type="compositionally biased region" description="Polar residues" evidence="1">
    <location>
        <begin position="32"/>
        <end position="47"/>
    </location>
</feature>
<evidence type="ECO:0000256" key="1">
    <source>
        <dbReference type="SAM" id="MobiDB-lite"/>
    </source>
</evidence>
<feature type="compositionally biased region" description="Polar residues" evidence="1">
    <location>
        <begin position="253"/>
        <end position="263"/>
    </location>
</feature>
<feature type="compositionally biased region" description="Basic and acidic residues" evidence="1">
    <location>
        <begin position="1467"/>
        <end position="1485"/>
    </location>
</feature>
<feature type="compositionally biased region" description="Low complexity" evidence="1">
    <location>
        <begin position="220"/>
        <end position="238"/>
    </location>
</feature>
<feature type="region of interest" description="Disordered" evidence="1">
    <location>
        <begin position="997"/>
        <end position="1041"/>
    </location>
</feature>
<accession>A0A5C3FHV8</accession>
<feature type="region of interest" description="Disordered" evidence="1">
    <location>
        <begin position="1392"/>
        <end position="1438"/>
    </location>
</feature>
<feature type="region of interest" description="Disordered" evidence="1">
    <location>
        <begin position="944"/>
        <end position="983"/>
    </location>
</feature>
<feature type="compositionally biased region" description="Basic and acidic residues" evidence="1">
    <location>
        <begin position="667"/>
        <end position="680"/>
    </location>
</feature>
<evidence type="ECO:0000313" key="2">
    <source>
        <dbReference type="EMBL" id="SPO43934.1"/>
    </source>
</evidence>
<feature type="compositionally biased region" description="Polar residues" evidence="1">
    <location>
        <begin position="997"/>
        <end position="1012"/>
    </location>
</feature>
<feature type="compositionally biased region" description="Low complexity" evidence="1">
    <location>
        <begin position="890"/>
        <end position="903"/>
    </location>
</feature>
<feature type="compositionally biased region" description="Low complexity" evidence="1">
    <location>
        <begin position="378"/>
        <end position="413"/>
    </location>
</feature>
<feature type="region of interest" description="Disordered" evidence="1">
    <location>
        <begin position="1"/>
        <end position="91"/>
    </location>
</feature>
<sequence length="1517" mass="161259">MPFAELLRRGSRNVASSTASPTEAPLYHGSNALASSSKPRASKTRAQPGSPPHLLYPPSASTNRASHYSASDDHSIGEAPSHAHTLSQPASLASTAQYDRLFGLAPKSTSASPLSTTVPLARPASSSPSSVAAPSSQAQAQHTSLLRRKSTRSRQPFPPAAPSTGSSNLQRDRSIMGSSVFRRPSLRRRNGSTDSTASRTDKAAPTTPPLPLHVDRKQSDASAASSSHVSAADAQAAQPTSRFARLFGRRKSISGSVSASTNFPHPISEPMPPLRDASFALNKLSPPLAVISADWKDPQADRPPSPKQKSHARVASDKAALIASTDDQASTGATIAKTTNDISAFAFPSRGSDAGASAQTELNAPNALRQRQAKHSTSRSLPLATLAASSASSPMPTPPSTASGEASTSAAAALPQRRPSRLGRSLSHRKSSKSLSMIGSMFGSAAHAHHASPSPPLPQSAAALVQESQAPSPNHTRRPSLRGLLKMGRSATEHTMPRPSTPEIESWKRANEVSSSSSAETWRRGRASMDAPLRPTPAEMPVKITRSKSVIRRKPAPEVRQEEIDSSSSTPVYGRTFRALEVDPTAASPLGGSLASSPAQEHAELANTSTDSKLSTSFGSAAQKAASKQAEVNSNHGLGLFVDPFASTRKDQSLPSIDVRPSTPKQADAHKPGQDKDELKLGATTSPSNGDKRLSSSAHSVTDTSLSVERPWSLISAGDADTPLLKLRKLVVNTESSDESRELDDGHDGLFFRPPRSSARTAELTDKAEQEVVKSEVEVEQPRSSSQTTTRSDTKHEIASIHSSGSSTLRPVRDLVERGSISGLSAASATVSDASRANTIRASSLAEREADSIGPLPAKSPAVSQHSGRRQHRRDGSTGSAYSQATVQGRRASTASRLTARSSGHWSESRVSEDALSALEAEVGQARRAEVVALGKGRVRDWVGGGGAEMLPTADAPTLSRSNTLRKKPQPTGLAVHVDEREAQRQKALIDHLSRRLQQLSDEQDAPVSSSDAEIRDIPDLDSRDEAALPAERPADEPRFSAPRFARLSAFHDRKLMDEVERPAAPAAVAPAATMNQTADEAIRLGRAPSKRVRRTASEAKSCGEAVMVSRAPVIGSAHRRASTTSGGSGMLSARQRRRTNSLSAKRVASSAEWNPTLVAEMPVAAPAAMVEFTGLPVAVASEESQAERVVEVQESGEKKRTKQRSYATSEEAARARQQELVEREQRQADKEARRQAHLQQKYARKKQSDPLLAARLALAGLQPTEAVPRMPSTQTVGRAAAVKTTLFGMGLQVPEPSGRRSSMAASVSSFHTAVDGMGGEVAAASPKLGPGSGEVRPDTSYSIASSLAVDFEFPVPPQRMKEQLSDDGTLLSRAGLQESPLQQQWRERRHYAAGTPQVRTPPRDSSLRHREGSSRSSRIPSPVGTQEEGGMSASRTMPRLSAVSPLESLGHNVALRRSRSVGYNSRDLRRITREQMARDAERHPSPKSQPKPLPGGGEQGLGIQLDEAAQRQPILA</sequence>
<feature type="compositionally biased region" description="Polar residues" evidence="1">
    <location>
        <begin position="59"/>
        <end position="69"/>
    </location>
</feature>
<feature type="compositionally biased region" description="Polar residues" evidence="1">
    <location>
        <begin position="606"/>
        <end position="619"/>
    </location>
</feature>
<name>A0A5C3FHV8_PSEA2</name>
<feature type="compositionally biased region" description="Basic and acidic residues" evidence="1">
    <location>
        <begin position="1013"/>
        <end position="1039"/>
    </location>
</feature>
<feature type="region of interest" description="Disordered" evidence="1">
    <location>
        <begin position="733"/>
        <end position="812"/>
    </location>
</feature>
<feature type="compositionally biased region" description="Basic and acidic residues" evidence="1">
    <location>
        <begin position="1190"/>
        <end position="1199"/>
    </location>
</feature>
<gene>
    <name evidence="2" type="ORF">PSANT_01619</name>
</gene>
<feature type="compositionally biased region" description="Low complexity" evidence="1">
    <location>
        <begin position="620"/>
        <end position="630"/>
    </location>
</feature>